<feature type="domain" description="Aminoglycoside phosphotransferase" evidence="1">
    <location>
        <begin position="65"/>
        <end position="276"/>
    </location>
</feature>
<dbReference type="InterPro" id="IPR002575">
    <property type="entry name" value="Aminoglycoside_PTrfase"/>
</dbReference>
<dbReference type="AlphaFoldDB" id="A0A545SUB1"/>
<dbReference type="Gene3D" id="3.90.1200.10">
    <property type="match status" value="1"/>
</dbReference>
<dbReference type="EMBL" id="VICH01000004">
    <property type="protein sequence ID" value="TQV68559.1"/>
    <property type="molecule type" value="Genomic_DNA"/>
</dbReference>
<dbReference type="SUPFAM" id="SSF56112">
    <property type="entry name" value="Protein kinase-like (PK-like)"/>
    <property type="match status" value="1"/>
</dbReference>
<reference evidence="2 3" key="1">
    <citation type="submission" date="2019-06" db="EMBL/GenBank/DDBJ databases">
        <title>A novel species of marine bacteria.</title>
        <authorList>
            <person name="Wang Y."/>
        </authorList>
    </citation>
    <scope>NUCLEOTIDE SEQUENCE [LARGE SCALE GENOMIC DNA]</scope>
    <source>
        <strain evidence="2 3">MA1-10</strain>
    </source>
</reference>
<dbReference type="OrthoDB" id="7856512at2"/>
<dbReference type="Proteomes" id="UP000315816">
    <property type="component" value="Unassembled WGS sequence"/>
</dbReference>
<evidence type="ECO:0000313" key="2">
    <source>
        <dbReference type="EMBL" id="TQV68559.1"/>
    </source>
</evidence>
<sequence>MREVEDCHSVESQARVIAAQHDWLRPHLAHLTSVVLAHRVSNKGRRFVVRLTNLDCVDDVDAVDVVLKAFASGDSLEEFERCLGGHQKALDNLGPCAVPEILSIHPETRSLLMRHIGGRTAHDMLGLAELGLAKSDDILEACGRWIGRFHRSTLQSPRPIDPNFMLRWVATMRSEVMDRSHDVPRRDLFMAYVDQIPAMAEAVTGEETPIAVAHGDLHLRNLLITEKGALGLDFDGVRTVTTAHDLAKFLVRFHGWFDADPDTPALDPFWRGYGGDLKDLSQPALRYILPIRLLGDWRDIPKQRTDRRSGQQHRFRNILKCAEKVFRL</sequence>
<gene>
    <name evidence="2" type="ORF">FIL88_02950</name>
</gene>
<evidence type="ECO:0000259" key="1">
    <source>
        <dbReference type="Pfam" id="PF01636"/>
    </source>
</evidence>
<dbReference type="InterPro" id="IPR011009">
    <property type="entry name" value="Kinase-like_dom_sf"/>
</dbReference>
<dbReference type="RefSeq" id="WP_142852311.1">
    <property type="nucleotide sequence ID" value="NZ_FXWW01000001.1"/>
</dbReference>
<comment type="caution">
    <text evidence="2">The sequence shown here is derived from an EMBL/GenBank/DDBJ whole genome shotgun (WGS) entry which is preliminary data.</text>
</comment>
<name>A0A545SUB1_9RHOB</name>
<evidence type="ECO:0000313" key="3">
    <source>
        <dbReference type="Proteomes" id="UP000315816"/>
    </source>
</evidence>
<dbReference type="Pfam" id="PF01636">
    <property type="entry name" value="APH"/>
    <property type="match status" value="1"/>
</dbReference>
<dbReference type="GO" id="GO:0016740">
    <property type="term" value="F:transferase activity"/>
    <property type="evidence" value="ECO:0007669"/>
    <property type="project" value="UniProtKB-KW"/>
</dbReference>
<accession>A0A545SUB1</accession>
<keyword evidence="2" id="KW-0808">Transferase</keyword>
<proteinExistence type="predicted"/>
<organism evidence="2 3">
    <name type="scientific">Aliiroseovarius halocynthiae</name>
    <dbReference type="NCBI Taxonomy" id="985055"/>
    <lineage>
        <taxon>Bacteria</taxon>
        <taxon>Pseudomonadati</taxon>
        <taxon>Pseudomonadota</taxon>
        <taxon>Alphaproteobacteria</taxon>
        <taxon>Rhodobacterales</taxon>
        <taxon>Paracoccaceae</taxon>
        <taxon>Aliiroseovarius</taxon>
    </lineage>
</organism>
<keyword evidence="3" id="KW-1185">Reference proteome</keyword>
<protein>
    <submittedName>
        <fullName evidence="2">Aminoglycoside phosphotransferase family protein</fullName>
    </submittedName>
</protein>